<name>A0A8H7YPH9_AJECA</name>
<reference evidence="2 3" key="1">
    <citation type="submission" date="2021-01" db="EMBL/GenBank/DDBJ databases">
        <title>Chromosome-level genome assembly of a human fungal pathogen reveals clustering of transcriptionally co-regulated genes.</title>
        <authorList>
            <person name="Voorhies M."/>
            <person name="Cohen S."/>
            <person name="Shea T.P."/>
            <person name="Petrus S."/>
            <person name="Munoz J.F."/>
            <person name="Poplawski S."/>
            <person name="Goldman W.E."/>
            <person name="Michael T."/>
            <person name="Cuomo C.A."/>
            <person name="Sil A."/>
            <person name="Beyhan S."/>
        </authorList>
    </citation>
    <scope>NUCLEOTIDE SEQUENCE [LARGE SCALE GENOMIC DNA]</scope>
    <source>
        <strain evidence="2 3">G184AR</strain>
    </source>
</reference>
<accession>A0A8H7YPH9</accession>
<keyword evidence="1" id="KW-1133">Transmembrane helix</keyword>
<evidence type="ECO:0000256" key="1">
    <source>
        <dbReference type="SAM" id="Phobius"/>
    </source>
</evidence>
<proteinExistence type="predicted"/>
<sequence length="143" mass="16851">MKGERIRLLCHIHIFSGLPSSLSYPFYIPRTYTYIYYCKLPRQLTNAQASFLEFCFHFILILIQIYFSGLLCFHFQGGHFILFHFLCLNVKIYTISMTLIYEHSDRSYKAVKINIGFFSPLLTGRPSEARVYERMIIGLVNNE</sequence>
<dbReference type="VEuPathDB" id="FungiDB:I7I52_04545"/>
<evidence type="ECO:0000313" key="3">
    <source>
        <dbReference type="Proteomes" id="UP000670092"/>
    </source>
</evidence>
<keyword evidence="1" id="KW-0472">Membrane</keyword>
<comment type="caution">
    <text evidence="2">The sequence shown here is derived from an EMBL/GenBank/DDBJ whole genome shotgun (WGS) entry which is preliminary data.</text>
</comment>
<dbReference type="Proteomes" id="UP000670092">
    <property type="component" value="Unassembled WGS sequence"/>
</dbReference>
<dbReference type="EMBL" id="JAEVHI010000004">
    <property type="protein sequence ID" value="KAG5293279.1"/>
    <property type="molecule type" value="Genomic_DNA"/>
</dbReference>
<gene>
    <name evidence="2" type="ORF">I7I52_04545</name>
</gene>
<evidence type="ECO:0000313" key="2">
    <source>
        <dbReference type="EMBL" id="KAG5293279.1"/>
    </source>
</evidence>
<dbReference type="AlphaFoldDB" id="A0A8H7YPH9"/>
<feature type="transmembrane region" description="Helical" evidence="1">
    <location>
        <begin position="80"/>
        <end position="101"/>
    </location>
</feature>
<keyword evidence="1" id="KW-0812">Transmembrane</keyword>
<protein>
    <submittedName>
        <fullName evidence="2">Uncharacterized protein</fullName>
    </submittedName>
</protein>
<organism evidence="2 3">
    <name type="scientific">Ajellomyces capsulatus</name>
    <name type="common">Darling's disease fungus</name>
    <name type="synonym">Histoplasma capsulatum</name>
    <dbReference type="NCBI Taxonomy" id="5037"/>
    <lineage>
        <taxon>Eukaryota</taxon>
        <taxon>Fungi</taxon>
        <taxon>Dikarya</taxon>
        <taxon>Ascomycota</taxon>
        <taxon>Pezizomycotina</taxon>
        <taxon>Eurotiomycetes</taxon>
        <taxon>Eurotiomycetidae</taxon>
        <taxon>Onygenales</taxon>
        <taxon>Ajellomycetaceae</taxon>
        <taxon>Histoplasma</taxon>
    </lineage>
</organism>
<feature type="transmembrane region" description="Helical" evidence="1">
    <location>
        <begin position="47"/>
        <end position="73"/>
    </location>
</feature>